<name>A0A7S3H181_9STRA</name>
<gene>
    <name evidence="2" type="ORF">SELO1098_LOCUS11133</name>
</gene>
<evidence type="ECO:0000313" key="2">
    <source>
        <dbReference type="EMBL" id="CAE0282299.1"/>
    </source>
</evidence>
<dbReference type="Gene3D" id="1.10.510.10">
    <property type="entry name" value="Transferase(Phosphotransferase) domain 1"/>
    <property type="match status" value="1"/>
</dbReference>
<dbReference type="InterPro" id="IPR011009">
    <property type="entry name" value="Kinase-like_dom_sf"/>
</dbReference>
<dbReference type="PROSITE" id="PS50011">
    <property type="entry name" value="PROTEIN_KINASE_DOM"/>
    <property type="match status" value="1"/>
</dbReference>
<proteinExistence type="predicted"/>
<feature type="domain" description="Protein kinase" evidence="1">
    <location>
        <begin position="1"/>
        <end position="196"/>
    </location>
</feature>
<evidence type="ECO:0000259" key="1">
    <source>
        <dbReference type="PROSITE" id="PS50011"/>
    </source>
</evidence>
<sequence>MKFELKVLAAFTGMTRRPQSLPYLHDASWKCSEQVKFLPMLPVGNSIDDQITTLVKEERILLAKKLYQDLNTALAAALKVGVFHSDIRPDNVVFANGAFVLIDWGLARKARANMHHYTGGKAFFHDDLITSSSEGTNIQYKTEYDVQSAAYVAYSVAYAKVHHLNLPGWEKYPDEELIIQRAEDTNTFFKNVLRKE</sequence>
<dbReference type="EMBL" id="HBIC01022306">
    <property type="protein sequence ID" value="CAE0282299.1"/>
    <property type="molecule type" value="Transcribed_RNA"/>
</dbReference>
<dbReference type="GO" id="GO:0005524">
    <property type="term" value="F:ATP binding"/>
    <property type="evidence" value="ECO:0007669"/>
    <property type="project" value="InterPro"/>
</dbReference>
<reference evidence="2" key="1">
    <citation type="submission" date="2021-01" db="EMBL/GenBank/DDBJ databases">
        <authorList>
            <person name="Corre E."/>
            <person name="Pelletier E."/>
            <person name="Niang G."/>
            <person name="Scheremetjew M."/>
            <person name="Finn R."/>
            <person name="Kale V."/>
            <person name="Holt S."/>
            <person name="Cochrane G."/>
            <person name="Meng A."/>
            <person name="Brown T."/>
            <person name="Cohen L."/>
        </authorList>
    </citation>
    <scope>NUCLEOTIDE SEQUENCE</scope>
    <source>
        <strain evidence="2">CCAP 955/1</strain>
    </source>
</reference>
<protein>
    <recommendedName>
        <fullName evidence="1">Protein kinase domain-containing protein</fullName>
    </recommendedName>
</protein>
<organism evidence="2">
    <name type="scientific">Spumella elongata</name>
    <dbReference type="NCBI Taxonomy" id="89044"/>
    <lineage>
        <taxon>Eukaryota</taxon>
        <taxon>Sar</taxon>
        <taxon>Stramenopiles</taxon>
        <taxon>Ochrophyta</taxon>
        <taxon>Chrysophyceae</taxon>
        <taxon>Chromulinales</taxon>
        <taxon>Chromulinaceae</taxon>
        <taxon>Spumella</taxon>
    </lineage>
</organism>
<dbReference type="Pfam" id="PF00069">
    <property type="entry name" value="Pkinase"/>
    <property type="match status" value="1"/>
</dbReference>
<dbReference type="AlphaFoldDB" id="A0A7S3H181"/>
<dbReference type="GO" id="GO:0004672">
    <property type="term" value="F:protein kinase activity"/>
    <property type="evidence" value="ECO:0007669"/>
    <property type="project" value="InterPro"/>
</dbReference>
<accession>A0A7S3H181</accession>
<dbReference type="SUPFAM" id="SSF56112">
    <property type="entry name" value="Protein kinase-like (PK-like)"/>
    <property type="match status" value="1"/>
</dbReference>
<dbReference type="InterPro" id="IPR000719">
    <property type="entry name" value="Prot_kinase_dom"/>
</dbReference>